<name>A0A8B9FYN2_9PSIT</name>
<dbReference type="SUPFAM" id="SSF52266">
    <property type="entry name" value="SGNH hydrolase"/>
    <property type="match status" value="1"/>
</dbReference>
<evidence type="ECO:0000256" key="1">
    <source>
        <dbReference type="SAM" id="MobiDB-lite"/>
    </source>
</evidence>
<dbReference type="PANTHER" id="PTHR30383">
    <property type="entry name" value="THIOESTERASE 1/PROTEASE 1/LYSOPHOSPHOLIPASE L1"/>
    <property type="match status" value="1"/>
</dbReference>
<accession>A0A8B9FYN2</accession>
<protein>
    <submittedName>
        <fullName evidence="2">Uncharacterized protein</fullName>
    </submittedName>
</protein>
<evidence type="ECO:0000313" key="3">
    <source>
        <dbReference type="Proteomes" id="UP000694522"/>
    </source>
</evidence>
<dbReference type="InterPro" id="IPR051532">
    <property type="entry name" value="Ester_Hydrolysis_Enzymes"/>
</dbReference>
<keyword evidence="3" id="KW-1185">Reference proteome</keyword>
<evidence type="ECO:0000313" key="2">
    <source>
        <dbReference type="Ensembl" id="ENSACOP00000013738.1"/>
    </source>
</evidence>
<reference evidence="2" key="1">
    <citation type="submission" date="2025-08" db="UniProtKB">
        <authorList>
            <consortium name="Ensembl"/>
        </authorList>
    </citation>
    <scope>IDENTIFICATION</scope>
</reference>
<proteinExistence type="predicted"/>
<dbReference type="GO" id="GO:0004622">
    <property type="term" value="F:phosphatidylcholine lysophospholipase activity"/>
    <property type="evidence" value="ECO:0007669"/>
    <property type="project" value="TreeGrafter"/>
</dbReference>
<organism evidence="2 3">
    <name type="scientific">Amazona collaria</name>
    <name type="common">yellow-billed parrot</name>
    <dbReference type="NCBI Taxonomy" id="241587"/>
    <lineage>
        <taxon>Eukaryota</taxon>
        <taxon>Metazoa</taxon>
        <taxon>Chordata</taxon>
        <taxon>Craniata</taxon>
        <taxon>Vertebrata</taxon>
        <taxon>Euteleostomi</taxon>
        <taxon>Archelosauria</taxon>
        <taxon>Archosauria</taxon>
        <taxon>Dinosauria</taxon>
        <taxon>Saurischia</taxon>
        <taxon>Theropoda</taxon>
        <taxon>Coelurosauria</taxon>
        <taxon>Aves</taxon>
        <taxon>Neognathae</taxon>
        <taxon>Neoaves</taxon>
        <taxon>Telluraves</taxon>
        <taxon>Australaves</taxon>
        <taxon>Psittaciformes</taxon>
        <taxon>Psittacidae</taxon>
        <taxon>Amazona</taxon>
    </lineage>
</organism>
<dbReference type="PANTHER" id="PTHR30383:SF5">
    <property type="entry name" value="SGNH HYDROLASE-TYPE ESTERASE DOMAIN-CONTAINING PROTEIN"/>
    <property type="match status" value="1"/>
</dbReference>
<feature type="compositionally biased region" description="Low complexity" evidence="1">
    <location>
        <begin position="105"/>
        <end position="116"/>
    </location>
</feature>
<sequence>MVRTRRTGKVRSGSSALAAPVVASVGTQTEPMGREAVVQSSGYPKGRVSNGRGHTLRSLVEVLLQQVAELQEAVTRMKRVREAEGEQHCLLQDQTVPGPRVSTVAPAGKGAANPGKETANPGSWEKVTEKNNKKRRKGVIKSRGLPPTSVVPTQNRFAVLQGADEQQRSAILQGTDEQQRSHQAQPAGALVKKVTTGAARKKRRVVVVGDSNLKGTEAPICRPDPASREVCCLPGARIRDVAERLPALVGPTDYYPLLVIHVGATDIDSSSPETIKKDYRALGEVVRGSGAQIVFSSILQDTGQDLEKARRIGQVNKWLEGWCYSQGFGYLDHGTQYSRPGLLGAGGAGLT</sequence>
<feature type="region of interest" description="Disordered" evidence="1">
    <location>
        <begin position="97"/>
        <end position="153"/>
    </location>
</feature>
<reference evidence="2" key="2">
    <citation type="submission" date="2025-09" db="UniProtKB">
        <authorList>
            <consortium name="Ensembl"/>
        </authorList>
    </citation>
    <scope>IDENTIFICATION</scope>
</reference>
<dbReference type="Gene3D" id="3.40.50.12700">
    <property type="match status" value="1"/>
</dbReference>
<dbReference type="Ensembl" id="ENSACOT00000014220.1">
    <property type="protein sequence ID" value="ENSACOP00000013738.1"/>
    <property type="gene ID" value="ENSACOG00000009556.1"/>
</dbReference>
<dbReference type="Proteomes" id="UP000694522">
    <property type="component" value="Unplaced"/>
</dbReference>
<dbReference type="Gene3D" id="3.40.50.12690">
    <property type="match status" value="1"/>
</dbReference>
<dbReference type="AlphaFoldDB" id="A0A8B9FYN2"/>